<sequence length="262" mass="29368">MRKLYAILVFWMASAAYGQIPETEVCHNLTTFLHDKFVQAQNVSEPSLRCLMAGEKDCAVTEPQEKVDTAKTALSAIKARMDELSAALENPATRETYGHCAVKETYGSLALNLCIDSDPMACRPTTMPSGNPAGVDPIPKPGDPPQRFRYMAHFSCESSWEHKCVRYYNIPLPGGLVMCSFDIKQTSSKTGGYWARVYRPRDRLFEIAIWSQGSNMWWDRWGGNEIINAEWWLISEDATAEQRRARGCTCGESPTGCFKSSN</sequence>
<dbReference type="RefSeq" id="WP_060108285.1">
    <property type="nucleotide sequence ID" value="NZ_LPEQ01000113.1"/>
</dbReference>
<evidence type="ECO:0000256" key="1">
    <source>
        <dbReference type="SAM" id="SignalP"/>
    </source>
</evidence>
<keyword evidence="3" id="KW-1185">Reference proteome</keyword>
<dbReference type="EMBL" id="LPEQ01000113">
    <property type="protein sequence ID" value="KVV40964.1"/>
    <property type="molecule type" value="Genomic_DNA"/>
</dbReference>
<feature type="signal peptide" evidence="1">
    <location>
        <begin position="1"/>
        <end position="18"/>
    </location>
</feature>
<dbReference type="Proteomes" id="UP000062317">
    <property type="component" value="Unassembled WGS sequence"/>
</dbReference>
<gene>
    <name evidence="2" type="ORF">WT27_13670</name>
</gene>
<evidence type="ECO:0008006" key="4">
    <source>
        <dbReference type="Google" id="ProtNLM"/>
    </source>
</evidence>
<comment type="caution">
    <text evidence="2">The sequence shown here is derived from an EMBL/GenBank/DDBJ whole genome shotgun (WGS) entry which is preliminary data.</text>
</comment>
<accession>A0A106DR90</accession>
<protein>
    <recommendedName>
        <fullName evidence="4">Lipoprotein</fullName>
    </recommendedName>
</protein>
<evidence type="ECO:0000313" key="2">
    <source>
        <dbReference type="EMBL" id="KVV40964.1"/>
    </source>
</evidence>
<keyword evidence="1" id="KW-0732">Signal</keyword>
<evidence type="ECO:0000313" key="3">
    <source>
        <dbReference type="Proteomes" id="UP000062317"/>
    </source>
</evidence>
<organism evidence="2 3">
    <name type="scientific">Burkholderia territorii</name>
    <dbReference type="NCBI Taxonomy" id="1503055"/>
    <lineage>
        <taxon>Bacteria</taxon>
        <taxon>Pseudomonadati</taxon>
        <taxon>Pseudomonadota</taxon>
        <taxon>Betaproteobacteria</taxon>
        <taxon>Burkholderiales</taxon>
        <taxon>Burkholderiaceae</taxon>
        <taxon>Burkholderia</taxon>
        <taxon>Burkholderia cepacia complex</taxon>
    </lineage>
</organism>
<proteinExistence type="predicted"/>
<reference evidence="2 3" key="1">
    <citation type="submission" date="2015-11" db="EMBL/GenBank/DDBJ databases">
        <title>Expanding the genomic diversity of Burkholderia species for the development of highly accurate diagnostics.</title>
        <authorList>
            <person name="Sahl J."/>
            <person name="Keim P."/>
            <person name="Wagner D."/>
        </authorList>
    </citation>
    <scope>NUCLEOTIDE SEQUENCE [LARGE SCALE GENOMIC DNA]</scope>
    <source>
        <strain evidence="2 3">MSMB1301WGS</strain>
    </source>
</reference>
<name>A0A106DR90_9BURK</name>
<dbReference type="AlphaFoldDB" id="A0A106DR90"/>
<feature type="chain" id="PRO_5007126215" description="Lipoprotein" evidence="1">
    <location>
        <begin position="19"/>
        <end position="262"/>
    </location>
</feature>